<feature type="compositionally biased region" description="Polar residues" evidence="1">
    <location>
        <begin position="111"/>
        <end position="125"/>
    </location>
</feature>
<dbReference type="Pfam" id="PF07175">
    <property type="entry name" value="Osteoregulin"/>
    <property type="match status" value="1"/>
</dbReference>
<feature type="compositionally biased region" description="Polar residues" evidence="1">
    <location>
        <begin position="507"/>
        <end position="517"/>
    </location>
</feature>
<feature type="region of interest" description="Disordered" evidence="1">
    <location>
        <begin position="62"/>
        <end position="130"/>
    </location>
</feature>
<gene>
    <name evidence="3" type="primary">MEPE</name>
</gene>
<dbReference type="PANTHER" id="PTHR16510:SF4">
    <property type="entry name" value="MATRIX EXTRACELLULAR PHOSPHOGLYCOPROTEIN"/>
    <property type="match status" value="1"/>
</dbReference>
<reference evidence="3" key="2">
    <citation type="submission" date="2025-09" db="UniProtKB">
        <authorList>
            <consortium name="Ensembl"/>
        </authorList>
    </citation>
    <scope>IDENTIFICATION</scope>
</reference>
<dbReference type="GO" id="GO:0031214">
    <property type="term" value="P:biomineral tissue development"/>
    <property type="evidence" value="ECO:0007669"/>
    <property type="project" value="InterPro"/>
</dbReference>
<dbReference type="Proteomes" id="UP000233020">
    <property type="component" value="Unplaced"/>
</dbReference>
<organism evidence="3 4">
    <name type="scientific">Aotus nancymaae</name>
    <name type="common">Ma's night monkey</name>
    <dbReference type="NCBI Taxonomy" id="37293"/>
    <lineage>
        <taxon>Eukaryota</taxon>
        <taxon>Metazoa</taxon>
        <taxon>Chordata</taxon>
        <taxon>Craniata</taxon>
        <taxon>Vertebrata</taxon>
        <taxon>Euteleostomi</taxon>
        <taxon>Mammalia</taxon>
        <taxon>Eutheria</taxon>
        <taxon>Euarchontoglires</taxon>
        <taxon>Primates</taxon>
        <taxon>Haplorrhini</taxon>
        <taxon>Platyrrhini</taxon>
        <taxon>Aotidae</taxon>
        <taxon>Aotus</taxon>
    </lineage>
</organism>
<dbReference type="CTD" id="56955"/>
<dbReference type="PANTHER" id="PTHR16510">
    <property type="entry name" value="EXTRACELLULAR MATRIX PHOSPHOGLYCOPROTEIN WITH ASARM MOTIF"/>
    <property type="match status" value="1"/>
</dbReference>
<dbReference type="OrthoDB" id="9041543at2759"/>
<feature type="compositionally biased region" description="Basic and acidic residues" evidence="1">
    <location>
        <begin position="329"/>
        <end position="360"/>
    </location>
</feature>
<evidence type="ECO:0000313" key="3">
    <source>
        <dbReference type="Ensembl" id="ENSANAP00000027861.1"/>
    </source>
</evidence>
<dbReference type="GO" id="GO:0031012">
    <property type="term" value="C:extracellular matrix"/>
    <property type="evidence" value="ECO:0007669"/>
    <property type="project" value="TreeGrafter"/>
</dbReference>
<name>A0A2K5E3S6_AOTNA</name>
<dbReference type="GeneTree" id="ENSGT00390000010702"/>
<feature type="compositionally biased region" description="Basic and acidic residues" evidence="1">
    <location>
        <begin position="62"/>
        <end position="77"/>
    </location>
</feature>
<feature type="signal peptide" evidence="2">
    <location>
        <begin position="1"/>
        <end position="16"/>
    </location>
</feature>
<feature type="compositionally biased region" description="Basic and acidic residues" evidence="1">
    <location>
        <begin position="85"/>
        <end position="110"/>
    </location>
</feature>
<dbReference type="Ensembl" id="ENSANAT00000045883.1">
    <property type="protein sequence ID" value="ENSANAP00000027861.1"/>
    <property type="gene ID" value="ENSANAG00000031783.1"/>
</dbReference>
<keyword evidence="2" id="KW-0732">Signal</keyword>
<feature type="chain" id="PRO_5014416570" evidence="2">
    <location>
        <begin position="17"/>
        <end position="557"/>
    </location>
</feature>
<accession>A0A2K5E3S6</accession>
<dbReference type="GeneID" id="105707052"/>
<keyword evidence="4" id="KW-1185">Reference proteome</keyword>
<dbReference type="AlphaFoldDB" id="A0A2K5E3S6"/>
<feature type="region of interest" description="Disordered" evidence="1">
    <location>
        <begin position="269"/>
        <end position="557"/>
    </location>
</feature>
<evidence type="ECO:0000256" key="2">
    <source>
        <dbReference type="SAM" id="SignalP"/>
    </source>
</evidence>
<evidence type="ECO:0000313" key="4">
    <source>
        <dbReference type="Proteomes" id="UP000233020"/>
    </source>
</evidence>
<evidence type="ECO:0000256" key="1">
    <source>
        <dbReference type="SAM" id="MobiDB-lite"/>
    </source>
</evidence>
<reference evidence="3" key="1">
    <citation type="submission" date="2025-08" db="UniProtKB">
        <authorList>
            <consortium name="Ensembl"/>
        </authorList>
    </citation>
    <scope>IDENTIFICATION</scope>
</reference>
<proteinExistence type="predicted"/>
<dbReference type="GO" id="GO:1990430">
    <property type="term" value="F:extracellular matrix protein binding"/>
    <property type="evidence" value="ECO:0007669"/>
    <property type="project" value="TreeGrafter"/>
</dbReference>
<dbReference type="InterPro" id="IPR009837">
    <property type="entry name" value="MEPE"/>
</dbReference>
<dbReference type="STRING" id="37293.ENSANAP00000027861"/>
<feature type="compositionally biased region" description="Low complexity" evidence="1">
    <location>
        <begin position="545"/>
        <end position="557"/>
    </location>
</feature>
<dbReference type="OMA" id="PGRKNQT"/>
<protein>
    <submittedName>
        <fullName evidence="3">Matrix extracellular phosphoglycoprotein</fullName>
    </submittedName>
</protein>
<feature type="compositionally biased region" description="Polar residues" evidence="1">
    <location>
        <begin position="420"/>
        <end position="429"/>
    </location>
</feature>
<sequence length="557" mass="62562">MRVFCVGLLLFSVTWAAPTFRPQTEKTEQSCVEEQRITYKGHHEKHGYYVFKYVYMSPGKKNQTDVKQEEKNKDNIGFHHLGKRRNQELSSKENIVQKREKDLSLSEARENNQSSKSQNHFTNRQRLNEDYSIHNKDNIYNGLKMSVYSESTGNKGFEDGVDAISKLLHDQEEYGAALIRNNMQHIMRPVTVIKLLREENKENKPRNVLNKIPARMNYAKGPLKDKKKPQRDSQAQKGPVKSKSTHHIQHNIDYLKHLSKVKKIPSDFEGSGYTDLQERGDNDISPFSGDGQPFKDIPGKGEATGPDLEGTDIQTGFAGPSEAESTNLDTREPGYNEIPEREKNGRNTIGSRDETVKEADGVDVSLVEGNNDIMGSTNFKKLPGREGNRVDAGSQNAHQGKVEFHYPPAPSKEKRKEGSSDATESTNYNEIPKNGKGGARKGVDHSNRNQAALNEKQRFPSKGKSQDLPIPSRGLDNEIKTEMNSLNGPSNENIITHSRKYHYVPHRQNNSMGNKGTPQGKGSWGRQPHSNRRFSSPRRDDSSDSSDSGSSSDSDGD</sequence>
<feature type="compositionally biased region" description="Polar residues" evidence="1">
    <location>
        <begin position="482"/>
        <end position="496"/>
    </location>
</feature>
<feature type="region of interest" description="Disordered" evidence="1">
    <location>
        <begin position="213"/>
        <end position="247"/>
    </location>
</feature>
<dbReference type="KEGG" id="anan:105707052"/>